<protein>
    <submittedName>
        <fullName evidence="2">Uncharacterized protein</fullName>
    </submittedName>
</protein>
<feature type="compositionally biased region" description="Polar residues" evidence="1">
    <location>
        <begin position="61"/>
        <end position="72"/>
    </location>
</feature>
<evidence type="ECO:0000313" key="3">
    <source>
        <dbReference type="Proteomes" id="UP000886520"/>
    </source>
</evidence>
<reference evidence="2" key="1">
    <citation type="submission" date="2021-01" db="EMBL/GenBank/DDBJ databases">
        <title>Adiantum capillus-veneris genome.</title>
        <authorList>
            <person name="Fang Y."/>
            <person name="Liao Q."/>
        </authorList>
    </citation>
    <scope>NUCLEOTIDE SEQUENCE</scope>
    <source>
        <strain evidence="2">H3</strain>
        <tissue evidence="2">Leaf</tissue>
    </source>
</reference>
<dbReference type="AlphaFoldDB" id="A0A9D4V183"/>
<gene>
    <name evidence="2" type="ORF">GOP47_0007643</name>
</gene>
<name>A0A9D4V183_ADICA</name>
<accession>A0A9D4V183</accession>
<evidence type="ECO:0000256" key="1">
    <source>
        <dbReference type="SAM" id="MobiDB-lite"/>
    </source>
</evidence>
<dbReference type="Proteomes" id="UP000886520">
    <property type="component" value="Chromosome 7"/>
</dbReference>
<proteinExistence type="predicted"/>
<feature type="region of interest" description="Disordered" evidence="1">
    <location>
        <begin position="1"/>
        <end position="21"/>
    </location>
</feature>
<sequence length="95" mass="10414">MHLQERSPPVPPCRLRPTTPRPVCKQASTITVLHFPPKEEASGNTLLMSKIWRRLEEQSQKEGGTTNGSPSEHNYVPRTASGPQPNPCPLGTTAC</sequence>
<evidence type="ECO:0000313" key="2">
    <source>
        <dbReference type="EMBL" id="KAI5077819.1"/>
    </source>
</evidence>
<comment type="caution">
    <text evidence="2">The sequence shown here is derived from an EMBL/GenBank/DDBJ whole genome shotgun (WGS) entry which is preliminary data.</text>
</comment>
<dbReference type="EMBL" id="JABFUD020000007">
    <property type="protein sequence ID" value="KAI5077819.1"/>
    <property type="molecule type" value="Genomic_DNA"/>
</dbReference>
<feature type="region of interest" description="Disordered" evidence="1">
    <location>
        <begin position="54"/>
        <end position="95"/>
    </location>
</feature>
<organism evidence="2 3">
    <name type="scientific">Adiantum capillus-veneris</name>
    <name type="common">Maidenhair fern</name>
    <dbReference type="NCBI Taxonomy" id="13818"/>
    <lineage>
        <taxon>Eukaryota</taxon>
        <taxon>Viridiplantae</taxon>
        <taxon>Streptophyta</taxon>
        <taxon>Embryophyta</taxon>
        <taxon>Tracheophyta</taxon>
        <taxon>Polypodiopsida</taxon>
        <taxon>Polypodiidae</taxon>
        <taxon>Polypodiales</taxon>
        <taxon>Pteridineae</taxon>
        <taxon>Pteridaceae</taxon>
        <taxon>Vittarioideae</taxon>
        <taxon>Adiantum</taxon>
    </lineage>
</organism>
<keyword evidence="3" id="KW-1185">Reference proteome</keyword>